<dbReference type="PROSITE" id="PS50304">
    <property type="entry name" value="TUDOR"/>
    <property type="match status" value="1"/>
</dbReference>
<feature type="compositionally biased region" description="Basic and acidic residues" evidence="5">
    <location>
        <begin position="395"/>
        <end position="410"/>
    </location>
</feature>
<evidence type="ECO:0000313" key="9">
    <source>
        <dbReference type="Proteomes" id="UP000036403"/>
    </source>
</evidence>
<reference evidence="8 9" key="1">
    <citation type="submission" date="2015-04" db="EMBL/GenBank/DDBJ databases">
        <title>Lasius niger genome sequencing.</title>
        <authorList>
            <person name="Konorov E.A."/>
            <person name="Nikitin M.A."/>
            <person name="Kirill M.V."/>
            <person name="Chang P."/>
        </authorList>
    </citation>
    <scope>NUCLEOTIDE SEQUENCE [LARGE SCALE GENOMIC DNA]</scope>
    <source>
        <tissue evidence="8">Whole</tissue>
    </source>
</reference>
<dbReference type="Proteomes" id="UP000036403">
    <property type="component" value="Unassembled WGS sequence"/>
</dbReference>
<dbReference type="CDD" id="cd09972">
    <property type="entry name" value="LOTUS_TDRD_OSKAR"/>
    <property type="match status" value="1"/>
</dbReference>
<comment type="subcellular location">
    <subcellularLocation>
        <location evidence="1">Cytoplasm</location>
    </subcellularLocation>
</comment>
<sequence>MPNDKRREEVRKILLSCVLSRPGATKITVLDRDYYDAEGERIPWREFGYADIVEFLKSMPEDFAVEWCNGGHQVRGFPSEKTKHVSSLVSRQKSTSRKLYIAPKFRRPFVSRHTPQMQRMRIPADQLSTLVKHIKNNPNGVTQRSAWLMMQKLLPHSTFSIHDMQNQLRELSHSLYLDGNMIYPTPVKNEVFQEVKNYPQSSTFKPQNVPRSPAMGAVYVGGDEGSDFIDFSDEDNFVPVDYANSNYPKQPKTSERLAASFAWNANNEQNAMFNYNDDVEIDEYFAANNDADTKTAADYIDVASLISDRTKSRLDQLMREHPDGIWCADLPEKYLKAYNVHLNYNELGFTSVREYASYLPNIFYMTRANSTDDFILYSADKRPIPDQESASTEPIETRSNSREQYDEHNTVRTQSGDDDDNAPIPADVPPTITQTFAPDDVMNYNDSVDQILVTDLQRDRKYLEVYIVEMFHPTFFWIHLRENKRRFDVFMDDLDTFYDNNKDKYTIPKIALKKGLNCACTYSNSWHRGIIKSVKPDFRVTVMFYDYGTLKTYAAEDVYYLHKEFSFLPAQAIPCGLYNVRPCVGDRWKRSVKEQMIDKINETLLALTIISVDPSNNSMMVILSDTSEEEDVHINDWLVNEKLARCGKMPVAYVEIFDLESDRVNVDEARHDRDQSIPCNKEAYRLFDVKSENIESKTVEALHNVPSSKKVLLQMLRNVNSLDAESPDAKSQSTNCLKNEKLRGPRKMAKLLEKLKTWNTSNSNSSILAPKLNHDFKDNAQQIDSDTKAIQDNNGDVNYYALNMDFALRDSDNEENNEKDFGTFRSLYGGHGLMEPFDWSVIKKNDDSPHEATVTSRDDMDILIKEYKSNVTEDESESHKLNNLEKELLPANPYFLNITRKEEEYYLPENNIDYDFKNVSQSVARLRNRMEVCNDKYTAVVVTKNVLEILCNNTQSQNTSSPDTNTVKINGVASSITAQTEIINENGEACETKIKQEIEKNGDFDPDMKSVSSNMINNEDCKNQIIRINDKNTFECNTDSSEPNTAVY</sequence>
<dbReference type="GO" id="GO:0030154">
    <property type="term" value="P:cell differentiation"/>
    <property type="evidence" value="ECO:0007669"/>
    <property type="project" value="UniProtKB-ARBA"/>
</dbReference>
<keyword evidence="3" id="KW-0677">Repeat</keyword>
<evidence type="ECO:0000256" key="4">
    <source>
        <dbReference type="ARBA" id="ARBA00022871"/>
    </source>
</evidence>
<dbReference type="InterPro" id="IPR035437">
    <property type="entry name" value="SNase_OB-fold_sf"/>
</dbReference>
<keyword evidence="9" id="KW-1185">Reference proteome</keyword>
<dbReference type="InterPro" id="IPR050621">
    <property type="entry name" value="Tudor_domain_containing"/>
</dbReference>
<feature type="domain" description="HTH OST-type" evidence="7">
    <location>
        <begin position="6"/>
        <end position="80"/>
    </location>
</feature>
<gene>
    <name evidence="8" type="ORF">RF55_5458</name>
</gene>
<feature type="non-terminal residue" evidence="8">
    <location>
        <position position="1048"/>
    </location>
</feature>
<dbReference type="SUPFAM" id="SSF63748">
    <property type="entry name" value="Tudor/PWWP/MBT"/>
    <property type="match status" value="1"/>
</dbReference>
<dbReference type="PaxDb" id="67767-A0A0J7KVQ7"/>
<keyword evidence="4" id="KW-0221">Differentiation</keyword>
<comment type="caution">
    <text evidence="8">The sequence shown here is derived from an EMBL/GenBank/DDBJ whole genome shotgun (WGS) entry which is preliminary data.</text>
</comment>
<dbReference type="PANTHER" id="PTHR22948:SF76">
    <property type="entry name" value="FI20010P1-RELATED"/>
    <property type="match status" value="1"/>
</dbReference>
<dbReference type="GO" id="GO:0007283">
    <property type="term" value="P:spermatogenesis"/>
    <property type="evidence" value="ECO:0007669"/>
    <property type="project" value="UniProtKB-KW"/>
</dbReference>
<evidence type="ECO:0000256" key="3">
    <source>
        <dbReference type="ARBA" id="ARBA00022737"/>
    </source>
</evidence>
<dbReference type="EMBL" id="LBMM01002769">
    <property type="protein sequence ID" value="KMQ94396.1"/>
    <property type="molecule type" value="Genomic_DNA"/>
</dbReference>
<dbReference type="GO" id="GO:0005737">
    <property type="term" value="C:cytoplasm"/>
    <property type="evidence" value="ECO:0007669"/>
    <property type="project" value="UniProtKB-SubCell"/>
</dbReference>
<evidence type="ECO:0000256" key="5">
    <source>
        <dbReference type="SAM" id="MobiDB-lite"/>
    </source>
</evidence>
<dbReference type="InterPro" id="IPR002999">
    <property type="entry name" value="Tudor"/>
</dbReference>
<feature type="region of interest" description="Disordered" evidence="5">
    <location>
        <begin position="385"/>
        <end position="425"/>
    </location>
</feature>
<proteinExistence type="predicted"/>
<evidence type="ECO:0000256" key="2">
    <source>
        <dbReference type="ARBA" id="ARBA00022490"/>
    </source>
</evidence>
<feature type="domain" description="HTH OST-type" evidence="7">
    <location>
        <begin position="306"/>
        <end position="380"/>
    </location>
</feature>
<evidence type="ECO:0000259" key="6">
    <source>
        <dbReference type="PROSITE" id="PS50304"/>
    </source>
</evidence>
<dbReference type="OrthoDB" id="341421at2759"/>
<protein>
    <submittedName>
        <fullName evidence="8">Tudor domain-containing protein 5</fullName>
    </submittedName>
</protein>
<dbReference type="Pfam" id="PF12872">
    <property type="entry name" value="OST-HTH"/>
    <property type="match status" value="2"/>
</dbReference>
<accession>A0A0J7KVQ7</accession>
<feature type="domain" description="Tudor" evidence="6">
    <location>
        <begin position="511"/>
        <end position="568"/>
    </location>
</feature>
<dbReference type="Pfam" id="PF00567">
    <property type="entry name" value="TUDOR"/>
    <property type="match status" value="1"/>
</dbReference>
<dbReference type="Gene3D" id="2.40.50.90">
    <property type="match status" value="1"/>
</dbReference>
<evidence type="ECO:0000313" key="8">
    <source>
        <dbReference type="EMBL" id="KMQ94396.1"/>
    </source>
</evidence>
<evidence type="ECO:0000256" key="1">
    <source>
        <dbReference type="ARBA" id="ARBA00004496"/>
    </source>
</evidence>
<dbReference type="Gene3D" id="2.30.30.140">
    <property type="match status" value="1"/>
</dbReference>
<keyword evidence="2" id="KW-0963">Cytoplasm</keyword>
<evidence type="ECO:0000259" key="7">
    <source>
        <dbReference type="PROSITE" id="PS51644"/>
    </source>
</evidence>
<keyword evidence="4" id="KW-0744">Spermatogenesis</keyword>
<dbReference type="STRING" id="67767.A0A0J7KVQ7"/>
<dbReference type="Gene3D" id="3.30.420.610">
    <property type="entry name" value="LOTUS domain-like"/>
    <property type="match status" value="2"/>
</dbReference>
<dbReference type="PANTHER" id="PTHR22948">
    <property type="entry name" value="TUDOR DOMAIN CONTAINING PROTEIN"/>
    <property type="match status" value="1"/>
</dbReference>
<dbReference type="AlphaFoldDB" id="A0A0J7KVQ7"/>
<dbReference type="InterPro" id="IPR025605">
    <property type="entry name" value="OST-HTH/LOTUS_dom"/>
</dbReference>
<dbReference type="InterPro" id="IPR041966">
    <property type="entry name" value="LOTUS-like"/>
</dbReference>
<organism evidence="8 9">
    <name type="scientific">Lasius niger</name>
    <name type="common">Black garden ant</name>
    <dbReference type="NCBI Taxonomy" id="67767"/>
    <lineage>
        <taxon>Eukaryota</taxon>
        <taxon>Metazoa</taxon>
        <taxon>Ecdysozoa</taxon>
        <taxon>Arthropoda</taxon>
        <taxon>Hexapoda</taxon>
        <taxon>Insecta</taxon>
        <taxon>Pterygota</taxon>
        <taxon>Neoptera</taxon>
        <taxon>Endopterygota</taxon>
        <taxon>Hymenoptera</taxon>
        <taxon>Apocrita</taxon>
        <taxon>Aculeata</taxon>
        <taxon>Formicoidea</taxon>
        <taxon>Formicidae</taxon>
        <taxon>Formicinae</taxon>
        <taxon>Lasius</taxon>
        <taxon>Lasius</taxon>
    </lineage>
</organism>
<name>A0A0J7KVQ7_LASNI</name>
<dbReference type="PROSITE" id="PS51644">
    <property type="entry name" value="HTH_OST"/>
    <property type="match status" value="2"/>
</dbReference>